<name>A0A1A2Z9Q5_9MYCO</name>
<comment type="caution">
    <text evidence="5">The sequence shown here is derived from an EMBL/GenBank/DDBJ whole genome shotgun (WGS) entry which is preliminary data.</text>
</comment>
<accession>A0A1A2Z9Q5</accession>
<proteinExistence type="predicted"/>
<dbReference type="AlphaFoldDB" id="A0A1A2Z9Q5"/>
<dbReference type="OrthoDB" id="9786503at2"/>
<dbReference type="PANTHER" id="PTHR43464:SF19">
    <property type="entry name" value="UBIQUINONE BIOSYNTHESIS O-METHYLTRANSFERASE, MITOCHONDRIAL"/>
    <property type="match status" value="1"/>
</dbReference>
<dbReference type="Proteomes" id="UP000093592">
    <property type="component" value="Unassembled WGS sequence"/>
</dbReference>
<dbReference type="RefSeq" id="WP_065014625.1">
    <property type="nucleotide sequence ID" value="NZ_LZKJ01000109.1"/>
</dbReference>
<keyword evidence="1 5" id="KW-0489">Methyltransferase</keyword>
<dbReference type="Pfam" id="PF13649">
    <property type="entry name" value="Methyltransf_25"/>
    <property type="match status" value="1"/>
</dbReference>
<dbReference type="InterPro" id="IPR029063">
    <property type="entry name" value="SAM-dependent_MTases_sf"/>
</dbReference>
<dbReference type="EMBL" id="LZKJ01000109">
    <property type="protein sequence ID" value="OBI46252.1"/>
    <property type="molecule type" value="Genomic_DNA"/>
</dbReference>
<evidence type="ECO:0000313" key="6">
    <source>
        <dbReference type="Proteomes" id="UP000093592"/>
    </source>
</evidence>
<feature type="domain" description="Methyltransferase" evidence="4">
    <location>
        <begin position="44"/>
        <end position="137"/>
    </location>
</feature>
<organism evidence="5 6">
    <name type="scientific">Mycobacterium kyorinense</name>
    <dbReference type="NCBI Taxonomy" id="487514"/>
    <lineage>
        <taxon>Bacteria</taxon>
        <taxon>Bacillati</taxon>
        <taxon>Actinomycetota</taxon>
        <taxon>Actinomycetes</taxon>
        <taxon>Mycobacteriales</taxon>
        <taxon>Mycobacteriaceae</taxon>
        <taxon>Mycobacterium</taxon>
    </lineage>
</organism>
<keyword evidence="2 5" id="KW-0808">Transferase</keyword>
<gene>
    <name evidence="5" type="ORF">A5707_21735</name>
</gene>
<evidence type="ECO:0000256" key="2">
    <source>
        <dbReference type="ARBA" id="ARBA00022679"/>
    </source>
</evidence>
<dbReference type="GO" id="GO:0008168">
    <property type="term" value="F:methyltransferase activity"/>
    <property type="evidence" value="ECO:0007669"/>
    <property type="project" value="UniProtKB-KW"/>
</dbReference>
<dbReference type="SUPFAM" id="SSF53335">
    <property type="entry name" value="S-adenosyl-L-methionine-dependent methyltransferases"/>
    <property type="match status" value="1"/>
</dbReference>
<evidence type="ECO:0000256" key="1">
    <source>
        <dbReference type="ARBA" id="ARBA00022603"/>
    </source>
</evidence>
<dbReference type="InterPro" id="IPR041698">
    <property type="entry name" value="Methyltransf_25"/>
</dbReference>
<dbReference type="GO" id="GO:0032259">
    <property type="term" value="P:methylation"/>
    <property type="evidence" value="ECO:0007669"/>
    <property type="project" value="UniProtKB-KW"/>
</dbReference>
<dbReference type="PANTHER" id="PTHR43464">
    <property type="entry name" value="METHYLTRANSFERASE"/>
    <property type="match status" value="1"/>
</dbReference>
<reference evidence="6" key="1">
    <citation type="submission" date="2016-06" db="EMBL/GenBank/DDBJ databases">
        <authorList>
            <person name="Sutton G."/>
            <person name="Brinkac L."/>
            <person name="Sanka R."/>
            <person name="Adams M."/>
            <person name="Lau E."/>
            <person name="Sam S."/>
            <person name="Sreng N."/>
            <person name="Him V."/>
            <person name="Kerleguer A."/>
            <person name="Cheng S."/>
        </authorList>
    </citation>
    <scope>NUCLEOTIDE SEQUENCE [LARGE SCALE GENOMIC DNA]</scope>
    <source>
        <strain evidence="6">E861</strain>
    </source>
</reference>
<sequence>METEPDEVQEFWEQHYRQADRVWSGRVNAHLAEVAGPLTAGRALDLGCGEGADAMWLAERGWQVVAVDVSTIALQRATDDARQRNLLDRIDFRFLDLSDGFPDGRYDLVSAQYLHSPVRLEREKVLPEAASHVTPGGVLLIVDHGSAPPWSQHKDFPFPSVSDVLAALPLTDTGLRPVRAESVERQVAGPGGQVGTITDNVILLRRDSQAAS</sequence>
<keyword evidence="3" id="KW-0949">S-adenosyl-L-methionine</keyword>
<dbReference type="CDD" id="cd02440">
    <property type="entry name" value="AdoMet_MTases"/>
    <property type="match status" value="1"/>
</dbReference>
<protein>
    <submittedName>
        <fullName evidence="5">SAM-dependent methyltransferase</fullName>
    </submittedName>
</protein>
<dbReference type="Gene3D" id="3.40.50.150">
    <property type="entry name" value="Vaccinia Virus protein VP39"/>
    <property type="match status" value="1"/>
</dbReference>
<evidence type="ECO:0000313" key="5">
    <source>
        <dbReference type="EMBL" id="OBI46252.1"/>
    </source>
</evidence>
<evidence type="ECO:0000259" key="4">
    <source>
        <dbReference type="Pfam" id="PF13649"/>
    </source>
</evidence>
<evidence type="ECO:0000256" key="3">
    <source>
        <dbReference type="ARBA" id="ARBA00022691"/>
    </source>
</evidence>